<dbReference type="PANTHER" id="PTHR43400">
    <property type="entry name" value="FUMARATE REDUCTASE"/>
    <property type="match status" value="1"/>
</dbReference>
<evidence type="ECO:0000313" key="6">
    <source>
        <dbReference type="EMBL" id="TWH20646.1"/>
    </source>
</evidence>
<dbReference type="RefSeq" id="WP_030531764.1">
    <property type="nucleotide sequence ID" value="NZ_JOIJ01000005.1"/>
</dbReference>
<feature type="domain" description="FAD-dependent oxidoreductase 2 FAD-binding" evidence="5">
    <location>
        <begin position="7"/>
        <end position="472"/>
    </location>
</feature>
<dbReference type="InterPro" id="IPR050315">
    <property type="entry name" value="FAD-oxidoreductase_2"/>
</dbReference>
<name>A0A660CBG3_9PSEU</name>
<dbReference type="SUPFAM" id="SSF56425">
    <property type="entry name" value="Succinate dehydrogenase/fumarate reductase flavoprotein, catalytic domain"/>
    <property type="match status" value="1"/>
</dbReference>
<evidence type="ECO:0000313" key="7">
    <source>
        <dbReference type="Proteomes" id="UP000317303"/>
    </source>
</evidence>
<dbReference type="InterPro" id="IPR003953">
    <property type="entry name" value="FAD-dep_OxRdtase_2_FAD-bd"/>
</dbReference>
<evidence type="ECO:0000256" key="2">
    <source>
        <dbReference type="ARBA" id="ARBA00022630"/>
    </source>
</evidence>
<dbReference type="Gene3D" id="3.90.700.10">
    <property type="entry name" value="Succinate dehydrogenase/fumarate reductase flavoprotein, catalytic domain"/>
    <property type="match status" value="1"/>
</dbReference>
<accession>A0A660CBG3</accession>
<dbReference type="GO" id="GO:0033765">
    <property type="term" value="F:steroid dehydrogenase activity, acting on the CH-CH group of donors"/>
    <property type="evidence" value="ECO:0007669"/>
    <property type="project" value="UniProtKB-ARBA"/>
</dbReference>
<evidence type="ECO:0000256" key="1">
    <source>
        <dbReference type="ARBA" id="ARBA00001974"/>
    </source>
</evidence>
<evidence type="ECO:0000259" key="5">
    <source>
        <dbReference type="Pfam" id="PF00890"/>
    </source>
</evidence>
<sequence length="490" mass="52985">MSTYTTDVLVVGAGNAAMCAAHAAREAGRQVLMLEAAPKSQAGGNSYFTAGATRMTHEGLESLKDLVEPDERHGRSEVPPYPKEDYAADLKKVTLGRNDPDMTEILTSNISADMRWLKAKGMRYRLMYERQAYETPGGGYLFWGGLHVGNVDGGEGLIRDHLRIAEATGIEILYEARAVKLLVEDGTVTGVAFERDGEEHIVRAEATVLGSGGFEANKEMRAEHMGAEWHHAVTRGSPFNTGTMLREALRLGAAKGGDWSSCHATQWDAGYEDNESNYEVTNRLTRQSYPLGIIVDRHGKRFLDEGADFRNLTYAKYGKEVLMQPGAIAWQIFDAPLRPMLRPQEYEVPGVGEHVADSLQELAEEAGIDPAGLAETVESFNASIDTSAEFDPNVKDGRAARTEPPKSNWANRIAEPPFYAYPVTCGITFTFGGLKGDSQARVLKEDGSPIPGLFACGEALGGLFSENYPGGSGLAAGIVFGRIAGRSAAA</sequence>
<keyword evidence="2" id="KW-0285">Flavoprotein</keyword>
<gene>
    <name evidence="6" type="ORF">JD82_02493</name>
</gene>
<keyword evidence="4" id="KW-0560">Oxidoreductase</keyword>
<evidence type="ECO:0000256" key="4">
    <source>
        <dbReference type="ARBA" id="ARBA00023002"/>
    </source>
</evidence>
<dbReference type="InterPro" id="IPR027477">
    <property type="entry name" value="Succ_DH/fumarate_Rdtase_cat_sf"/>
</dbReference>
<organism evidence="6 7">
    <name type="scientific">Prauserella rugosa</name>
    <dbReference type="NCBI Taxonomy" id="43354"/>
    <lineage>
        <taxon>Bacteria</taxon>
        <taxon>Bacillati</taxon>
        <taxon>Actinomycetota</taxon>
        <taxon>Actinomycetes</taxon>
        <taxon>Pseudonocardiales</taxon>
        <taxon>Pseudonocardiaceae</taxon>
        <taxon>Prauserella</taxon>
    </lineage>
</organism>
<evidence type="ECO:0000256" key="3">
    <source>
        <dbReference type="ARBA" id="ARBA00022827"/>
    </source>
</evidence>
<dbReference type="Proteomes" id="UP000317303">
    <property type="component" value="Unassembled WGS sequence"/>
</dbReference>
<dbReference type="SUPFAM" id="SSF51905">
    <property type="entry name" value="FAD/NAD(P)-binding domain"/>
    <property type="match status" value="1"/>
</dbReference>
<reference evidence="6 7" key="1">
    <citation type="submission" date="2019-07" db="EMBL/GenBank/DDBJ databases">
        <title>R&amp;d 2014.</title>
        <authorList>
            <person name="Klenk H.-P."/>
        </authorList>
    </citation>
    <scope>NUCLEOTIDE SEQUENCE [LARGE SCALE GENOMIC DNA]</scope>
    <source>
        <strain evidence="6 7">DSM 43194</strain>
    </source>
</reference>
<comment type="caution">
    <text evidence="6">The sequence shown here is derived from an EMBL/GenBank/DDBJ whole genome shotgun (WGS) entry which is preliminary data.</text>
</comment>
<dbReference type="OrthoDB" id="9813348at2"/>
<keyword evidence="7" id="KW-1185">Reference proteome</keyword>
<dbReference type="PANTHER" id="PTHR43400:SF7">
    <property type="entry name" value="FAD-DEPENDENT OXIDOREDUCTASE 2 FAD BINDING DOMAIN-CONTAINING PROTEIN"/>
    <property type="match status" value="1"/>
</dbReference>
<dbReference type="EMBL" id="VLJV01000001">
    <property type="protein sequence ID" value="TWH20646.1"/>
    <property type="molecule type" value="Genomic_DNA"/>
</dbReference>
<comment type="cofactor">
    <cofactor evidence="1">
        <name>FAD</name>
        <dbReference type="ChEBI" id="CHEBI:57692"/>
    </cofactor>
</comment>
<dbReference type="AlphaFoldDB" id="A0A660CBG3"/>
<dbReference type="Gene3D" id="3.50.50.60">
    <property type="entry name" value="FAD/NAD(P)-binding domain"/>
    <property type="match status" value="1"/>
</dbReference>
<keyword evidence="3" id="KW-0274">FAD</keyword>
<dbReference type="InterPro" id="IPR036188">
    <property type="entry name" value="FAD/NAD-bd_sf"/>
</dbReference>
<protein>
    <submittedName>
        <fullName evidence="6">Tricarballylate dehydrogenase</fullName>
    </submittedName>
</protein>
<dbReference type="Pfam" id="PF00890">
    <property type="entry name" value="FAD_binding_2"/>
    <property type="match status" value="1"/>
</dbReference>
<dbReference type="NCBIfam" id="NF006130">
    <property type="entry name" value="PRK08274.1"/>
    <property type="match status" value="1"/>
</dbReference>
<proteinExistence type="predicted"/>